<accession>A0A7C3RD00</accession>
<sequence>MLRKVVSALLVFVMLSSAVMPVMAASEVSSEILLRRVVLASLNEKGKLQLNVMWINQTINFGNKSCTSSCCSCGNDTCPVIFYSVDVNEVYNVSKKGETLKLLNVTVYNESFSYSLYMLSYIVEREQYNLTVITRTMPLSDTNLFATMVNIDPRDDKAKPVADVVFFTNKTTLAEHYRLLGMVLNDVRRNDNTSWIWNKVRIELNDLAKRVERDLGEYNFEGTGWVFVIDETLVCSILISGSLYANFYCLQPRDSNWVISFACCGGLALVIAGCVLNCSTLVGCAACLTAGVGYGLITCKDKCPAMKLCISALGLYDLYCVRLW</sequence>
<evidence type="ECO:0000313" key="1">
    <source>
        <dbReference type="EMBL" id="HFW32787.1"/>
    </source>
</evidence>
<organism evidence="1">
    <name type="scientific">Archaeoglobus fulgidus</name>
    <dbReference type="NCBI Taxonomy" id="2234"/>
    <lineage>
        <taxon>Archaea</taxon>
        <taxon>Methanobacteriati</taxon>
        <taxon>Methanobacteriota</taxon>
        <taxon>Archaeoglobi</taxon>
        <taxon>Archaeoglobales</taxon>
        <taxon>Archaeoglobaceae</taxon>
        <taxon>Archaeoglobus</taxon>
    </lineage>
</organism>
<dbReference type="EMBL" id="DTLB01000046">
    <property type="protein sequence ID" value="HFW32787.1"/>
    <property type="molecule type" value="Genomic_DNA"/>
</dbReference>
<comment type="caution">
    <text evidence="1">The sequence shown here is derived from an EMBL/GenBank/DDBJ whole genome shotgun (WGS) entry which is preliminary data.</text>
</comment>
<name>A0A7C3RD00_ARCFL</name>
<proteinExistence type="predicted"/>
<gene>
    <name evidence="1" type="ORF">ENW66_07575</name>
</gene>
<protein>
    <submittedName>
        <fullName evidence="1">Uncharacterized protein</fullName>
    </submittedName>
</protein>
<reference evidence="1" key="1">
    <citation type="journal article" date="2020" name="mSystems">
        <title>Genome- and Community-Level Interaction Insights into Carbon Utilization and Element Cycling Functions of Hydrothermarchaeota in Hydrothermal Sediment.</title>
        <authorList>
            <person name="Zhou Z."/>
            <person name="Liu Y."/>
            <person name="Xu W."/>
            <person name="Pan J."/>
            <person name="Luo Z.H."/>
            <person name="Li M."/>
        </authorList>
    </citation>
    <scope>NUCLEOTIDE SEQUENCE [LARGE SCALE GENOMIC DNA]</scope>
    <source>
        <strain evidence="1">SpSt-87</strain>
    </source>
</reference>
<dbReference type="AlphaFoldDB" id="A0A7C3RD00"/>